<proteinExistence type="predicted"/>
<comment type="caution">
    <text evidence="1">The sequence shown here is derived from an EMBL/GenBank/DDBJ whole genome shotgun (WGS) entry which is preliminary data.</text>
</comment>
<protein>
    <submittedName>
        <fullName evidence="1">Uncharacterized protein</fullName>
    </submittedName>
</protein>
<dbReference type="EMBL" id="CAMPGE010004994">
    <property type="protein sequence ID" value="CAI2363844.1"/>
    <property type="molecule type" value="Genomic_DNA"/>
</dbReference>
<evidence type="ECO:0000313" key="1">
    <source>
        <dbReference type="EMBL" id="CAI2363844.1"/>
    </source>
</evidence>
<name>A0AAD1UEB2_EUPCR</name>
<dbReference type="AlphaFoldDB" id="A0AAD1UEB2"/>
<accession>A0AAD1UEB2</accession>
<sequence length="52" mass="6196">MSCGDLPVSNFIDLQKKLECLREDLLIDRECLSFLLITRKEAYHCKRYCRIC</sequence>
<keyword evidence="2" id="KW-1185">Reference proteome</keyword>
<evidence type="ECO:0000313" key="2">
    <source>
        <dbReference type="Proteomes" id="UP001295684"/>
    </source>
</evidence>
<gene>
    <name evidence="1" type="ORF">ECRASSUSDP1_LOCUS5184</name>
</gene>
<dbReference type="Proteomes" id="UP001295684">
    <property type="component" value="Unassembled WGS sequence"/>
</dbReference>
<reference evidence="1" key="1">
    <citation type="submission" date="2023-07" db="EMBL/GenBank/DDBJ databases">
        <authorList>
            <consortium name="AG Swart"/>
            <person name="Singh M."/>
            <person name="Singh A."/>
            <person name="Seah K."/>
            <person name="Emmerich C."/>
        </authorList>
    </citation>
    <scope>NUCLEOTIDE SEQUENCE</scope>
    <source>
        <strain evidence="1">DP1</strain>
    </source>
</reference>
<organism evidence="1 2">
    <name type="scientific">Euplotes crassus</name>
    <dbReference type="NCBI Taxonomy" id="5936"/>
    <lineage>
        <taxon>Eukaryota</taxon>
        <taxon>Sar</taxon>
        <taxon>Alveolata</taxon>
        <taxon>Ciliophora</taxon>
        <taxon>Intramacronucleata</taxon>
        <taxon>Spirotrichea</taxon>
        <taxon>Hypotrichia</taxon>
        <taxon>Euplotida</taxon>
        <taxon>Euplotidae</taxon>
        <taxon>Moneuplotes</taxon>
    </lineage>
</organism>